<keyword evidence="2 7" id="KW-0813">Transport</keyword>
<dbReference type="InterPro" id="IPR050056">
    <property type="entry name" value="Hemoglobin_oxygen_transport"/>
</dbReference>
<dbReference type="PANTHER" id="PTHR11442">
    <property type="entry name" value="HEMOGLOBIN FAMILY MEMBER"/>
    <property type="match status" value="1"/>
</dbReference>
<evidence type="ECO:0000256" key="6">
    <source>
        <dbReference type="ARBA" id="ARBA00023004"/>
    </source>
</evidence>
<sequence length="147" mass="16221">MVHWTAEEKATIASVWQKVDLENDGHNVLSRLFITYPWTKRYFSSFGNISNETAIAGNSKVHAHGKKILGALDNAAHHLDDIKNLLHDLSHTHASELHVDPENFKRLGEVFVIVLASKLGPAFTPSAHAAVQKFIAVVVDALGHGYH</sequence>
<evidence type="ECO:0000313" key="9">
    <source>
        <dbReference type="EMBL" id="CAH2285609.1"/>
    </source>
</evidence>
<feature type="domain" description="Globin" evidence="8">
    <location>
        <begin position="3"/>
        <end position="147"/>
    </location>
</feature>
<keyword evidence="5" id="KW-0479">Metal-binding</keyword>
<keyword evidence="10" id="KW-1185">Reference proteome</keyword>
<dbReference type="GO" id="GO:0046872">
    <property type="term" value="F:metal ion binding"/>
    <property type="evidence" value="ECO:0007669"/>
    <property type="project" value="UniProtKB-KW"/>
</dbReference>
<dbReference type="GO" id="GO:0042744">
    <property type="term" value="P:hydrogen peroxide catabolic process"/>
    <property type="evidence" value="ECO:0007669"/>
    <property type="project" value="TreeGrafter"/>
</dbReference>
<dbReference type="Pfam" id="PF00042">
    <property type="entry name" value="Globin"/>
    <property type="match status" value="1"/>
</dbReference>
<dbReference type="Gene3D" id="1.10.490.10">
    <property type="entry name" value="Globins"/>
    <property type="match status" value="1"/>
</dbReference>
<accession>A0AAD1W5Q6</accession>
<dbReference type="InterPro" id="IPR009050">
    <property type="entry name" value="Globin-like_sf"/>
</dbReference>
<name>A0AAD1W5Q6_PELCU</name>
<dbReference type="InterPro" id="IPR012292">
    <property type="entry name" value="Globin/Proto"/>
</dbReference>
<dbReference type="SUPFAM" id="SSF46458">
    <property type="entry name" value="Globin-like"/>
    <property type="match status" value="1"/>
</dbReference>
<dbReference type="CDD" id="cd08925">
    <property type="entry name" value="Hb-beta-like"/>
    <property type="match status" value="1"/>
</dbReference>
<dbReference type="Proteomes" id="UP001295444">
    <property type="component" value="Chromosome 04"/>
</dbReference>
<protein>
    <submittedName>
        <fullName evidence="9">Hemoglobin subunit beta-2-like</fullName>
    </submittedName>
</protein>
<evidence type="ECO:0000256" key="4">
    <source>
        <dbReference type="ARBA" id="ARBA00022621"/>
    </source>
</evidence>
<dbReference type="GO" id="GO:0005833">
    <property type="term" value="C:hemoglobin complex"/>
    <property type="evidence" value="ECO:0007669"/>
    <property type="project" value="InterPro"/>
</dbReference>
<dbReference type="GO" id="GO:0005344">
    <property type="term" value="F:oxygen carrier activity"/>
    <property type="evidence" value="ECO:0007669"/>
    <property type="project" value="UniProtKB-KW"/>
</dbReference>
<dbReference type="GO" id="GO:0031838">
    <property type="term" value="C:haptoglobin-hemoglobin complex"/>
    <property type="evidence" value="ECO:0007669"/>
    <property type="project" value="TreeGrafter"/>
</dbReference>
<dbReference type="GO" id="GO:0004601">
    <property type="term" value="F:peroxidase activity"/>
    <property type="evidence" value="ECO:0007669"/>
    <property type="project" value="TreeGrafter"/>
</dbReference>
<organism evidence="9 10">
    <name type="scientific">Pelobates cultripes</name>
    <name type="common">Western spadefoot toad</name>
    <dbReference type="NCBI Taxonomy" id="61616"/>
    <lineage>
        <taxon>Eukaryota</taxon>
        <taxon>Metazoa</taxon>
        <taxon>Chordata</taxon>
        <taxon>Craniata</taxon>
        <taxon>Vertebrata</taxon>
        <taxon>Euteleostomi</taxon>
        <taxon>Amphibia</taxon>
        <taxon>Batrachia</taxon>
        <taxon>Anura</taxon>
        <taxon>Pelobatoidea</taxon>
        <taxon>Pelobatidae</taxon>
        <taxon>Pelobates</taxon>
    </lineage>
</organism>
<evidence type="ECO:0000256" key="3">
    <source>
        <dbReference type="ARBA" id="ARBA00022617"/>
    </source>
</evidence>
<proteinExistence type="inferred from homology"/>
<dbReference type="InterPro" id="IPR000971">
    <property type="entry name" value="Globin"/>
</dbReference>
<dbReference type="GO" id="GO:0019825">
    <property type="term" value="F:oxygen binding"/>
    <property type="evidence" value="ECO:0007669"/>
    <property type="project" value="InterPro"/>
</dbReference>
<dbReference type="InterPro" id="IPR002337">
    <property type="entry name" value="Hemoglobin_b"/>
</dbReference>
<dbReference type="GO" id="GO:0031720">
    <property type="term" value="F:haptoglobin binding"/>
    <property type="evidence" value="ECO:0007669"/>
    <property type="project" value="TreeGrafter"/>
</dbReference>
<comment type="similarity">
    <text evidence="1 7">Belongs to the globin family.</text>
</comment>
<evidence type="ECO:0000256" key="2">
    <source>
        <dbReference type="ARBA" id="ARBA00022448"/>
    </source>
</evidence>
<dbReference type="AlphaFoldDB" id="A0AAD1W5Q6"/>
<dbReference type="FunFam" id="1.10.490.10:FF:000001">
    <property type="entry name" value="Hemoglobin subunit beta"/>
    <property type="match status" value="1"/>
</dbReference>
<dbReference type="GO" id="GO:0043177">
    <property type="term" value="F:organic acid binding"/>
    <property type="evidence" value="ECO:0007669"/>
    <property type="project" value="TreeGrafter"/>
</dbReference>
<dbReference type="GO" id="GO:0072562">
    <property type="term" value="C:blood microparticle"/>
    <property type="evidence" value="ECO:0007669"/>
    <property type="project" value="TreeGrafter"/>
</dbReference>
<dbReference type="PANTHER" id="PTHR11442:SF98">
    <property type="entry name" value="HEMOGLOBIN SUBUNIT BETA-2"/>
    <property type="match status" value="1"/>
</dbReference>
<keyword evidence="3 7" id="KW-0349">Heme</keyword>
<keyword evidence="4 7" id="KW-0561">Oxygen transport</keyword>
<evidence type="ECO:0000313" key="10">
    <source>
        <dbReference type="Proteomes" id="UP001295444"/>
    </source>
</evidence>
<keyword evidence="6" id="KW-0408">Iron</keyword>
<evidence type="ECO:0000256" key="7">
    <source>
        <dbReference type="RuleBase" id="RU000356"/>
    </source>
</evidence>
<evidence type="ECO:0000259" key="8">
    <source>
        <dbReference type="PROSITE" id="PS01033"/>
    </source>
</evidence>
<dbReference type="GO" id="GO:0020037">
    <property type="term" value="F:heme binding"/>
    <property type="evidence" value="ECO:0007669"/>
    <property type="project" value="InterPro"/>
</dbReference>
<dbReference type="EMBL" id="OW240915">
    <property type="protein sequence ID" value="CAH2285609.1"/>
    <property type="molecule type" value="Genomic_DNA"/>
</dbReference>
<dbReference type="PRINTS" id="PR00814">
    <property type="entry name" value="BETAHAEM"/>
</dbReference>
<evidence type="ECO:0000256" key="1">
    <source>
        <dbReference type="ARBA" id="ARBA00008705"/>
    </source>
</evidence>
<dbReference type="PROSITE" id="PS01033">
    <property type="entry name" value="GLOBIN"/>
    <property type="match status" value="1"/>
</dbReference>
<reference evidence="9" key="1">
    <citation type="submission" date="2022-03" db="EMBL/GenBank/DDBJ databases">
        <authorList>
            <person name="Alioto T."/>
            <person name="Alioto T."/>
            <person name="Gomez Garrido J."/>
        </authorList>
    </citation>
    <scope>NUCLEOTIDE SEQUENCE</scope>
</reference>
<evidence type="ECO:0000256" key="5">
    <source>
        <dbReference type="ARBA" id="ARBA00022723"/>
    </source>
</evidence>
<gene>
    <name evidence="9" type="ORF">PECUL_23A040294</name>
</gene>